<evidence type="ECO:0000313" key="2">
    <source>
        <dbReference type="Proteomes" id="UP001166293"/>
    </source>
</evidence>
<sequence length="259" mass="27908">MSLDDDTIACARIVEKGDPDRFAAAMAAPVAARAVLFPIYAFNVEVARAPWVTEESLIAEMRLQWWADALDEIITGGPVRRHEVVTPLARVVDAATAGVLKQNIDARRRDARREPIASLSDLRAYLDDTGGVLMWAATRALDGSAEGTEGEPRAREIGGALALANYLLAVPAFLKRGINPLPEMTEDAFAALLKSALVDVARAGSAGSSRALRIAALSAWRAPRILRRALRDPAAVPEGRLNESEILRRASLLWAAARV</sequence>
<keyword evidence="2" id="KW-1185">Reference proteome</keyword>
<reference evidence="1" key="1">
    <citation type="submission" date="2021-06" db="EMBL/GenBank/DDBJ databases">
        <title>Thalassococcus sp. CAU 1522 isolated from sea sand, Republic of Korea.</title>
        <authorList>
            <person name="Kim W."/>
        </authorList>
    </citation>
    <scope>NUCLEOTIDE SEQUENCE</scope>
    <source>
        <strain evidence="1">CAU 1522</strain>
    </source>
</reference>
<name>A0ABS6NCF7_9RHOB</name>
<accession>A0ABS6NCF7</accession>
<comment type="caution">
    <text evidence="1">The sequence shown here is derived from an EMBL/GenBank/DDBJ whole genome shotgun (WGS) entry which is preliminary data.</text>
</comment>
<evidence type="ECO:0000313" key="1">
    <source>
        <dbReference type="EMBL" id="MBV2361230.1"/>
    </source>
</evidence>
<dbReference type="InterPro" id="IPR002060">
    <property type="entry name" value="Squ/phyt_synthse"/>
</dbReference>
<dbReference type="EMBL" id="JAHRWL010000002">
    <property type="protein sequence ID" value="MBV2361230.1"/>
    <property type="molecule type" value="Genomic_DNA"/>
</dbReference>
<organism evidence="1 2">
    <name type="scientific">Thalassococcus arenae</name>
    <dbReference type="NCBI Taxonomy" id="2851652"/>
    <lineage>
        <taxon>Bacteria</taxon>
        <taxon>Pseudomonadati</taxon>
        <taxon>Pseudomonadota</taxon>
        <taxon>Alphaproteobacteria</taxon>
        <taxon>Rhodobacterales</taxon>
        <taxon>Roseobacteraceae</taxon>
        <taxon>Thalassococcus</taxon>
    </lineage>
</organism>
<gene>
    <name evidence="1" type="ORF">KUH32_15810</name>
</gene>
<dbReference type="Proteomes" id="UP001166293">
    <property type="component" value="Unassembled WGS sequence"/>
</dbReference>
<dbReference type="Pfam" id="PF00494">
    <property type="entry name" value="SQS_PSY"/>
    <property type="match status" value="1"/>
</dbReference>
<protein>
    <submittedName>
        <fullName evidence="1">Squalene/phytoene synthase family protein</fullName>
    </submittedName>
</protein>
<dbReference type="RefSeq" id="WP_217779559.1">
    <property type="nucleotide sequence ID" value="NZ_JAHRWL010000002.1"/>
</dbReference>
<proteinExistence type="predicted"/>